<evidence type="ECO:0000313" key="1">
    <source>
        <dbReference type="EMBL" id="MCI69074.1"/>
    </source>
</evidence>
<dbReference type="Proteomes" id="UP000265520">
    <property type="component" value="Unassembled WGS sequence"/>
</dbReference>
<feature type="non-terminal residue" evidence="1">
    <location>
        <position position="45"/>
    </location>
</feature>
<dbReference type="EMBL" id="LXQA010748665">
    <property type="protein sequence ID" value="MCI69074.1"/>
    <property type="molecule type" value="Genomic_DNA"/>
</dbReference>
<name>A0A392U8E8_9FABA</name>
<comment type="caution">
    <text evidence="1">The sequence shown here is derived from an EMBL/GenBank/DDBJ whole genome shotgun (WGS) entry which is preliminary data.</text>
</comment>
<keyword evidence="2" id="KW-1185">Reference proteome</keyword>
<sequence>MAGFEATRNKNLTSVQQSTLQILDTILELVISPVINEESPQNAID</sequence>
<dbReference type="AlphaFoldDB" id="A0A392U8E8"/>
<protein>
    <submittedName>
        <fullName evidence="1">Uncharacterized protein</fullName>
    </submittedName>
</protein>
<reference evidence="1 2" key="1">
    <citation type="journal article" date="2018" name="Front. Plant Sci.">
        <title>Red Clover (Trifolium pratense) and Zigzag Clover (T. medium) - A Picture of Genomic Similarities and Differences.</title>
        <authorList>
            <person name="Dluhosova J."/>
            <person name="Istvanek J."/>
            <person name="Nedelnik J."/>
            <person name="Repkova J."/>
        </authorList>
    </citation>
    <scope>NUCLEOTIDE SEQUENCE [LARGE SCALE GENOMIC DNA]</scope>
    <source>
        <strain evidence="2">cv. 10/8</strain>
        <tissue evidence="1">Leaf</tissue>
    </source>
</reference>
<evidence type="ECO:0000313" key="2">
    <source>
        <dbReference type="Proteomes" id="UP000265520"/>
    </source>
</evidence>
<accession>A0A392U8E8</accession>
<proteinExistence type="predicted"/>
<organism evidence="1 2">
    <name type="scientific">Trifolium medium</name>
    <dbReference type="NCBI Taxonomy" id="97028"/>
    <lineage>
        <taxon>Eukaryota</taxon>
        <taxon>Viridiplantae</taxon>
        <taxon>Streptophyta</taxon>
        <taxon>Embryophyta</taxon>
        <taxon>Tracheophyta</taxon>
        <taxon>Spermatophyta</taxon>
        <taxon>Magnoliopsida</taxon>
        <taxon>eudicotyledons</taxon>
        <taxon>Gunneridae</taxon>
        <taxon>Pentapetalae</taxon>
        <taxon>rosids</taxon>
        <taxon>fabids</taxon>
        <taxon>Fabales</taxon>
        <taxon>Fabaceae</taxon>
        <taxon>Papilionoideae</taxon>
        <taxon>50 kb inversion clade</taxon>
        <taxon>NPAAA clade</taxon>
        <taxon>Hologalegina</taxon>
        <taxon>IRL clade</taxon>
        <taxon>Trifolieae</taxon>
        <taxon>Trifolium</taxon>
    </lineage>
</organism>